<evidence type="ECO:0000313" key="3">
    <source>
        <dbReference type="Proteomes" id="UP000034681"/>
    </source>
</evidence>
<dbReference type="InterPro" id="IPR050266">
    <property type="entry name" value="AB_hydrolase_sf"/>
</dbReference>
<dbReference type="eggNOG" id="COG1073">
    <property type="taxonomic scope" value="Bacteria"/>
</dbReference>
<proteinExistence type="predicted"/>
<dbReference type="InterPro" id="IPR000073">
    <property type="entry name" value="AB_hydrolase_1"/>
</dbReference>
<accession>A0A0M2Q1P0</accession>
<dbReference type="InterPro" id="IPR029058">
    <property type="entry name" value="AB_hydrolase_fold"/>
</dbReference>
<feature type="domain" description="AB hydrolase-1" evidence="1">
    <location>
        <begin position="44"/>
        <end position="175"/>
    </location>
</feature>
<dbReference type="PANTHER" id="PTHR43798">
    <property type="entry name" value="MONOACYLGLYCEROL LIPASE"/>
    <property type="match status" value="1"/>
</dbReference>
<dbReference type="SUPFAM" id="SSF53474">
    <property type="entry name" value="alpha/beta-Hydrolases"/>
    <property type="match status" value="1"/>
</dbReference>
<dbReference type="STRING" id="317619.GCA_000332315_00771"/>
<dbReference type="EMBL" id="AJTX02000004">
    <property type="protein sequence ID" value="KKJ00547.1"/>
    <property type="molecule type" value="Genomic_DNA"/>
</dbReference>
<protein>
    <recommendedName>
        <fullName evidence="1">AB hydrolase-1 domain-containing protein</fullName>
    </recommendedName>
</protein>
<organism evidence="2 3">
    <name type="scientific">Prochlorothrix hollandica PCC 9006 = CALU 1027</name>
    <dbReference type="NCBI Taxonomy" id="317619"/>
    <lineage>
        <taxon>Bacteria</taxon>
        <taxon>Bacillati</taxon>
        <taxon>Cyanobacteriota</taxon>
        <taxon>Cyanophyceae</taxon>
        <taxon>Prochlorotrichales</taxon>
        <taxon>Prochlorotrichaceae</taxon>
        <taxon>Prochlorothrix</taxon>
    </lineage>
</organism>
<comment type="caution">
    <text evidence="2">The sequence shown here is derived from an EMBL/GenBank/DDBJ whole genome shotgun (WGS) entry which is preliminary data.</text>
</comment>
<gene>
    <name evidence="2" type="ORF">PROH_10030</name>
</gene>
<dbReference type="Proteomes" id="UP000034681">
    <property type="component" value="Unassembled WGS sequence"/>
</dbReference>
<reference evidence="2" key="1">
    <citation type="submission" date="2012-04" db="EMBL/GenBank/DDBJ databases">
        <authorList>
            <person name="Borisov I.G."/>
            <person name="Ivanikova N.V."/>
            <person name="Pinevich A.V."/>
        </authorList>
    </citation>
    <scope>NUCLEOTIDE SEQUENCE</scope>
    <source>
        <strain evidence="2">CALU 1027</strain>
    </source>
</reference>
<sequence length="288" mass="32566">MKFDYSQITQALIEEARAKEAELPLRNEQCRSLFFCHNRPTGKVLLLFHGFTAAPYQFARIAHALFQDGYNVLVPLLPGHGLAGRWNAQNPPPLPTSQGDYQDFAVRWLKRSRVLGRQLIVGGIGSGGTLATWLSLAYPSQIDRSLLLAPYWPDSQGTIDLFAQAQQQYYHWITPRKAIPLPCYSGFSQRSLELFFELGETVLSQASQGQSPPALLVTSESDRAIGNSLGQPFLERLHRCQSSIWHLKFNRVLDLAHATMMQLEENNYETQLIKLVKHFTRLDLEQAA</sequence>
<name>A0A0M2Q1P0_PROHO</name>
<dbReference type="AlphaFoldDB" id="A0A0M2Q1P0"/>
<keyword evidence="3" id="KW-1185">Reference proteome</keyword>
<dbReference type="Pfam" id="PF00561">
    <property type="entry name" value="Abhydrolase_1"/>
    <property type="match status" value="1"/>
</dbReference>
<dbReference type="PANTHER" id="PTHR43798:SF33">
    <property type="entry name" value="HYDROLASE, PUTATIVE (AFU_ORTHOLOGUE AFUA_2G14860)-RELATED"/>
    <property type="match status" value="1"/>
</dbReference>
<dbReference type="Gene3D" id="3.40.50.1820">
    <property type="entry name" value="alpha/beta hydrolase"/>
    <property type="match status" value="1"/>
</dbReference>
<evidence type="ECO:0000313" key="2">
    <source>
        <dbReference type="EMBL" id="KKJ00547.1"/>
    </source>
</evidence>
<evidence type="ECO:0000259" key="1">
    <source>
        <dbReference type="Pfam" id="PF00561"/>
    </source>
</evidence>
<dbReference type="GO" id="GO:0016020">
    <property type="term" value="C:membrane"/>
    <property type="evidence" value="ECO:0007669"/>
    <property type="project" value="TreeGrafter"/>
</dbReference>